<dbReference type="AlphaFoldDB" id="A0A366CXM3"/>
<dbReference type="EMBL" id="QNRF01000005">
    <property type="protein sequence ID" value="RBO82590.1"/>
    <property type="molecule type" value="Genomic_DNA"/>
</dbReference>
<evidence type="ECO:0000313" key="1">
    <source>
        <dbReference type="EMBL" id="RBO82590.1"/>
    </source>
</evidence>
<organism evidence="1 2">
    <name type="scientific">Marinomonas aquiplantarum</name>
    <dbReference type="NCBI Taxonomy" id="491951"/>
    <lineage>
        <taxon>Bacteria</taxon>
        <taxon>Pseudomonadati</taxon>
        <taxon>Pseudomonadota</taxon>
        <taxon>Gammaproteobacteria</taxon>
        <taxon>Oceanospirillales</taxon>
        <taxon>Oceanospirillaceae</taxon>
        <taxon>Marinomonas</taxon>
    </lineage>
</organism>
<name>A0A366CXM3_9GAMM</name>
<sequence length="141" mass="15907">MSFAVFGVSKELAEKQAKTRLANIEKAGAKAAKEMVSKWKFDRRLSKVDIAVKILANIGEIPEEPYQNALNELVSHYMTNLTPKQISPLYGDPKRCNEFSAIARKFGANQIGYKQCVRQEDPKHAGKFKSTWIDVPPRLLN</sequence>
<reference evidence="1 2" key="1">
    <citation type="submission" date="2018-06" db="EMBL/GenBank/DDBJ databases">
        <title>Genomic Encyclopedia of Type Strains, Phase III (KMG-III): the genomes of soil and plant-associated and newly described type strains.</title>
        <authorList>
            <person name="Whitman W."/>
        </authorList>
    </citation>
    <scope>NUCLEOTIDE SEQUENCE [LARGE SCALE GENOMIC DNA]</scope>
    <source>
        <strain evidence="1 2">CECT 7732</strain>
    </source>
</reference>
<gene>
    <name evidence="1" type="ORF">DFP76_10554</name>
</gene>
<evidence type="ECO:0000313" key="2">
    <source>
        <dbReference type="Proteomes" id="UP000252086"/>
    </source>
</evidence>
<protein>
    <submittedName>
        <fullName evidence="1">Uncharacterized protein</fullName>
    </submittedName>
</protein>
<dbReference type="RefSeq" id="WP_113874560.1">
    <property type="nucleotide sequence ID" value="NZ_QNRF01000005.1"/>
</dbReference>
<accession>A0A366CXM3</accession>
<proteinExistence type="predicted"/>
<dbReference type="OrthoDB" id="6104120at2"/>
<dbReference type="Proteomes" id="UP000252086">
    <property type="component" value="Unassembled WGS sequence"/>
</dbReference>
<keyword evidence="2" id="KW-1185">Reference proteome</keyword>
<comment type="caution">
    <text evidence="1">The sequence shown here is derived from an EMBL/GenBank/DDBJ whole genome shotgun (WGS) entry which is preliminary data.</text>
</comment>